<feature type="active site" evidence="9">
    <location>
        <position position="147"/>
    </location>
</feature>
<name>A0AAX2F5V1_9BACT</name>
<dbReference type="RefSeq" id="WP_025838802.1">
    <property type="nucleotide sequence ID" value="NZ_BAKP01000026.1"/>
</dbReference>
<evidence type="ECO:0000256" key="5">
    <source>
        <dbReference type="ARBA" id="ARBA00022908"/>
    </source>
</evidence>
<proteinExistence type="inferred from homology"/>
<evidence type="ECO:0000256" key="4">
    <source>
        <dbReference type="ARBA" id="ARBA00022829"/>
    </source>
</evidence>
<evidence type="ECO:0000256" key="3">
    <source>
        <dbReference type="ARBA" id="ARBA00022618"/>
    </source>
</evidence>
<dbReference type="HAMAP" id="MF_01808">
    <property type="entry name" value="Recomb_XerC_XerD"/>
    <property type="match status" value="1"/>
</dbReference>
<feature type="active site" description="O-(3'-phospho-DNA)-tyrosine intermediate" evidence="9">
    <location>
        <position position="275"/>
    </location>
</feature>
<keyword evidence="8 9" id="KW-0131">Cell cycle</keyword>
<comment type="subcellular location">
    <subcellularLocation>
        <location evidence="1 9">Cytoplasm</location>
    </subcellularLocation>
</comment>
<dbReference type="GO" id="GO:0051301">
    <property type="term" value="P:cell division"/>
    <property type="evidence" value="ECO:0007669"/>
    <property type="project" value="UniProtKB-KW"/>
</dbReference>
<evidence type="ECO:0000256" key="6">
    <source>
        <dbReference type="ARBA" id="ARBA00023125"/>
    </source>
</evidence>
<evidence type="ECO:0000256" key="8">
    <source>
        <dbReference type="ARBA" id="ARBA00023306"/>
    </source>
</evidence>
<dbReference type="GO" id="GO:0007059">
    <property type="term" value="P:chromosome segregation"/>
    <property type="evidence" value="ECO:0007669"/>
    <property type="project" value="UniProtKB-UniRule"/>
</dbReference>
<dbReference type="GO" id="GO:0005737">
    <property type="term" value="C:cytoplasm"/>
    <property type="evidence" value="ECO:0007669"/>
    <property type="project" value="UniProtKB-SubCell"/>
</dbReference>
<dbReference type="InterPro" id="IPR002104">
    <property type="entry name" value="Integrase_catalytic"/>
</dbReference>
<keyword evidence="4 9" id="KW-0159">Chromosome partition</keyword>
<comment type="function">
    <text evidence="9">Site-specific tyrosine recombinase, which acts by catalyzing the cutting and rejoining of the recombining DNA molecules. The XerC-XerD complex is essential to convert dimers of the bacterial chromosome into monomers to permit their segregation at cell division. It also contributes to the segregational stability of plasmids.</text>
</comment>
<evidence type="ECO:0000259" key="11">
    <source>
        <dbReference type="PROSITE" id="PS51900"/>
    </source>
</evidence>
<dbReference type="InterPro" id="IPR044068">
    <property type="entry name" value="CB"/>
</dbReference>
<dbReference type="Pfam" id="PF00589">
    <property type="entry name" value="Phage_integrase"/>
    <property type="match status" value="1"/>
</dbReference>
<dbReference type="EMBL" id="FQWA01000027">
    <property type="protein sequence ID" value="SHG02291.1"/>
    <property type="molecule type" value="Genomic_DNA"/>
</dbReference>
<dbReference type="GO" id="GO:0003677">
    <property type="term" value="F:DNA binding"/>
    <property type="evidence" value="ECO:0007669"/>
    <property type="project" value="UniProtKB-UniRule"/>
</dbReference>
<organism evidence="12 13">
    <name type="scientific">Prevotella scopos JCM 17725</name>
    <dbReference type="NCBI Taxonomy" id="1236518"/>
    <lineage>
        <taxon>Bacteria</taxon>
        <taxon>Pseudomonadati</taxon>
        <taxon>Bacteroidota</taxon>
        <taxon>Bacteroidia</taxon>
        <taxon>Bacteroidales</taxon>
        <taxon>Prevotellaceae</taxon>
        <taxon>Prevotella</taxon>
    </lineage>
</organism>
<dbReference type="Gene3D" id="1.10.150.130">
    <property type="match status" value="1"/>
</dbReference>
<reference evidence="12 13" key="1">
    <citation type="submission" date="2016-11" db="EMBL/GenBank/DDBJ databases">
        <authorList>
            <person name="Varghese N."/>
            <person name="Submissions S."/>
        </authorList>
    </citation>
    <scope>NUCLEOTIDE SEQUENCE [LARGE SCALE GENOMIC DNA]</scope>
    <source>
        <strain evidence="12 13">DSM 22613</strain>
    </source>
</reference>
<keyword evidence="13" id="KW-1185">Reference proteome</keyword>
<keyword evidence="6 9" id="KW-0238">DNA-binding</keyword>
<dbReference type="InterPro" id="IPR050090">
    <property type="entry name" value="Tyrosine_recombinase_XerCD"/>
</dbReference>
<dbReference type="GO" id="GO:0009037">
    <property type="term" value="F:tyrosine-based site-specific recombinase activity"/>
    <property type="evidence" value="ECO:0007669"/>
    <property type="project" value="UniProtKB-UniRule"/>
</dbReference>
<dbReference type="AlphaFoldDB" id="A0AAX2F5V1"/>
<dbReference type="InterPro" id="IPR004107">
    <property type="entry name" value="Integrase_SAM-like_N"/>
</dbReference>
<dbReference type="InterPro" id="IPR013762">
    <property type="entry name" value="Integrase-like_cat_sf"/>
</dbReference>
<protein>
    <recommendedName>
        <fullName evidence="9">Tyrosine recombinase XerC</fullName>
    </recommendedName>
</protein>
<evidence type="ECO:0000259" key="10">
    <source>
        <dbReference type="PROSITE" id="PS51898"/>
    </source>
</evidence>
<dbReference type="InterPro" id="IPR011010">
    <property type="entry name" value="DNA_brk_join_enz"/>
</dbReference>
<dbReference type="Proteomes" id="UP000184105">
    <property type="component" value="Unassembled WGS sequence"/>
</dbReference>
<comment type="similarity">
    <text evidence="9">Belongs to the 'phage' integrase family. XerC subfamily.</text>
</comment>
<dbReference type="InterPro" id="IPR010998">
    <property type="entry name" value="Integrase_recombinase_N"/>
</dbReference>
<feature type="active site" evidence="9">
    <location>
        <position position="266"/>
    </location>
</feature>
<evidence type="ECO:0000313" key="12">
    <source>
        <dbReference type="EMBL" id="SHG02291.1"/>
    </source>
</evidence>
<evidence type="ECO:0000256" key="2">
    <source>
        <dbReference type="ARBA" id="ARBA00022490"/>
    </source>
</evidence>
<accession>A0AAX2F5V1</accession>
<comment type="subunit">
    <text evidence="9">Forms a cyclic heterotetrameric complex composed of two molecules of XerC and two molecules of XerD.</text>
</comment>
<evidence type="ECO:0000256" key="1">
    <source>
        <dbReference type="ARBA" id="ARBA00004496"/>
    </source>
</evidence>
<dbReference type="Gene3D" id="1.10.443.10">
    <property type="entry name" value="Intergrase catalytic core"/>
    <property type="match status" value="1"/>
</dbReference>
<sequence>MPMVEKFLDYIKFERNYSPMTVINYRKDLIEFERFYKQLDCQLSWESVDSDVVRNWMEFMMDRGNSASSVNRRLSALRSFYRFALRRKLVDRDPVHGLQGPKRQKPLPQFLKESEMERLLDLNRWTDSYKDVLERTIIITFYVTGIRLSELIGLDDDDIDNVTCEVKVTGKRNKQRIIPFGKELAEVFARYLVIRNTIAKGDSTAFFLTEKGKRMTNAQVRSLVKKNLTKVSTLKKRSPHVLRHTFATAMLNHEAGLESVKKLLGHESLSTTEIYTHTTFEQLKKVYKNAHPRA</sequence>
<keyword evidence="3 9" id="KW-0132">Cell division</keyword>
<evidence type="ECO:0000313" key="13">
    <source>
        <dbReference type="Proteomes" id="UP000184105"/>
    </source>
</evidence>
<feature type="active site" evidence="9">
    <location>
        <position position="243"/>
    </location>
</feature>
<dbReference type="PROSITE" id="PS51898">
    <property type="entry name" value="TYR_RECOMBINASE"/>
    <property type="match status" value="1"/>
</dbReference>
<keyword evidence="2 9" id="KW-0963">Cytoplasm</keyword>
<comment type="caution">
    <text evidence="12">The sequence shown here is derived from an EMBL/GenBank/DDBJ whole genome shotgun (WGS) entry which is preliminary data.</text>
</comment>
<dbReference type="InterPro" id="IPR023009">
    <property type="entry name" value="Tyrosine_recombinase_XerC/XerD"/>
</dbReference>
<dbReference type="GO" id="GO:0006313">
    <property type="term" value="P:DNA transposition"/>
    <property type="evidence" value="ECO:0007669"/>
    <property type="project" value="UniProtKB-UniRule"/>
</dbReference>
<dbReference type="SUPFAM" id="SSF56349">
    <property type="entry name" value="DNA breaking-rejoining enzymes"/>
    <property type="match status" value="1"/>
</dbReference>
<dbReference type="PANTHER" id="PTHR30349:SF77">
    <property type="entry name" value="TYROSINE RECOMBINASE XERC"/>
    <property type="match status" value="1"/>
</dbReference>
<dbReference type="PROSITE" id="PS51900">
    <property type="entry name" value="CB"/>
    <property type="match status" value="1"/>
</dbReference>
<feature type="active site" evidence="9">
    <location>
        <position position="240"/>
    </location>
</feature>
<feature type="domain" description="Core-binding (CB)" evidence="11">
    <location>
        <begin position="1"/>
        <end position="85"/>
    </location>
</feature>
<keyword evidence="5 9" id="KW-0229">DNA integration</keyword>
<dbReference type="Pfam" id="PF02899">
    <property type="entry name" value="Phage_int_SAM_1"/>
    <property type="match status" value="1"/>
</dbReference>
<feature type="active site" evidence="9">
    <location>
        <position position="171"/>
    </location>
</feature>
<keyword evidence="7 9" id="KW-0233">DNA recombination</keyword>
<evidence type="ECO:0000256" key="9">
    <source>
        <dbReference type="HAMAP-Rule" id="MF_01808"/>
    </source>
</evidence>
<gene>
    <name evidence="9" type="primary">xerC</name>
    <name evidence="12" type="ORF">SAMN05444364_12718</name>
</gene>
<evidence type="ECO:0000256" key="7">
    <source>
        <dbReference type="ARBA" id="ARBA00023172"/>
    </source>
</evidence>
<dbReference type="PANTHER" id="PTHR30349">
    <property type="entry name" value="PHAGE INTEGRASE-RELATED"/>
    <property type="match status" value="1"/>
</dbReference>
<feature type="domain" description="Tyr recombinase" evidence="10">
    <location>
        <begin position="106"/>
        <end position="288"/>
    </location>
</feature>